<gene>
    <name evidence="8" type="primary">dapF</name>
    <name evidence="10" type="ORF">DW016_13465</name>
</gene>
<keyword evidence="6 8" id="KW-0413">Isomerase</keyword>
<evidence type="ECO:0000256" key="8">
    <source>
        <dbReference type="HAMAP-Rule" id="MF_00197"/>
    </source>
</evidence>
<comment type="subunit">
    <text evidence="8">Homodimer.</text>
</comment>
<dbReference type="AlphaFoldDB" id="A0A3E3JZG4"/>
<feature type="active site" description="Proton donor" evidence="8">
    <location>
        <position position="71"/>
    </location>
</feature>
<dbReference type="HAMAP" id="MF_00197">
    <property type="entry name" value="DAP_epimerase"/>
    <property type="match status" value="1"/>
</dbReference>
<comment type="subcellular location">
    <subcellularLocation>
        <location evidence="8">Cytoplasm</location>
    </subcellularLocation>
</comment>
<dbReference type="Gene3D" id="3.10.310.10">
    <property type="entry name" value="Diaminopimelate Epimerase, Chain A, domain 1"/>
    <property type="match status" value="2"/>
</dbReference>
<dbReference type="OrthoDB" id="9805408at2"/>
<evidence type="ECO:0000256" key="6">
    <source>
        <dbReference type="ARBA" id="ARBA00023235"/>
    </source>
</evidence>
<dbReference type="InterPro" id="IPR018510">
    <property type="entry name" value="DAP_epimerase_AS"/>
</dbReference>
<keyword evidence="8" id="KW-0963">Cytoplasm</keyword>
<feature type="binding site" evidence="8">
    <location>
        <position position="62"/>
    </location>
    <ligand>
        <name>substrate</name>
    </ligand>
</feature>
<feature type="binding site" evidence="8">
    <location>
        <position position="145"/>
    </location>
    <ligand>
        <name>substrate</name>
    </ligand>
</feature>
<keyword evidence="5 8" id="KW-0457">Lysine biosynthesis</keyword>
<comment type="similarity">
    <text evidence="2 8">Belongs to the diaminopimelate epimerase family.</text>
</comment>
<dbReference type="EMBL" id="QVLX01000009">
    <property type="protein sequence ID" value="RGE85144.1"/>
    <property type="molecule type" value="Genomic_DNA"/>
</dbReference>
<evidence type="ECO:0000256" key="2">
    <source>
        <dbReference type="ARBA" id="ARBA00010219"/>
    </source>
</evidence>
<keyword evidence="11" id="KW-1185">Reference proteome</keyword>
<dbReference type="GO" id="GO:0005829">
    <property type="term" value="C:cytosol"/>
    <property type="evidence" value="ECO:0007669"/>
    <property type="project" value="TreeGrafter"/>
</dbReference>
<feature type="active site" evidence="9">
    <location>
        <position position="71"/>
    </location>
</feature>
<feature type="active site" description="Proton acceptor" evidence="8">
    <location>
        <position position="208"/>
    </location>
</feature>
<dbReference type="PANTHER" id="PTHR31689">
    <property type="entry name" value="DIAMINOPIMELATE EPIMERASE, CHLOROPLASTIC"/>
    <property type="match status" value="1"/>
</dbReference>
<comment type="caution">
    <text evidence="10">The sequence shown here is derived from an EMBL/GenBank/DDBJ whole genome shotgun (WGS) entry which is preliminary data.</text>
</comment>
<name>A0A3E3JZG4_9FIRM</name>
<protein>
    <recommendedName>
        <fullName evidence="3 8">Diaminopimelate epimerase</fullName>
        <shortName evidence="8">DAP epimerase</shortName>
        <ecNumber evidence="3 8">5.1.1.7</ecNumber>
    </recommendedName>
    <alternativeName>
        <fullName evidence="8">PLP-independent amino acid racemase</fullName>
    </alternativeName>
</protein>
<feature type="binding site" evidence="8">
    <location>
        <begin position="72"/>
        <end position="73"/>
    </location>
    <ligand>
        <name>substrate</name>
    </ligand>
</feature>
<dbReference type="Proteomes" id="UP000261080">
    <property type="component" value="Unassembled WGS sequence"/>
</dbReference>
<evidence type="ECO:0000256" key="1">
    <source>
        <dbReference type="ARBA" id="ARBA00005196"/>
    </source>
</evidence>
<sequence>MHFVKMEGCGNDYIYLDGEKEAISNPQALARKISDRHFGVGADGMILICPSDMADCRMEMYNADGSRGSMCGNGVRCVARYLYDYKQIKKQEIAVETDSGIHTVRVLKDSEKGKVSMGRPVILDQSHIISLEGQKLEMMLVSMGNPHAVIFMPPEEGSFKTWDMRRAAVISSHSDFSDGVNVELVQVYSETGMKIRVWERGSKETLSCGSGACAAATAAILDGRTKRKVNVEMLGGMLEVEWKSDGEMYLTGSCHFICEGDYPCILQETGA</sequence>
<evidence type="ECO:0000313" key="10">
    <source>
        <dbReference type="EMBL" id="RGE85144.1"/>
    </source>
</evidence>
<evidence type="ECO:0000256" key="7">
    <source>
        <dbReference type="ARBA" id="ARBA00051712"/>
    </source>
</evidence>
<feature type="binding site" evidence="8">
    <location>
        <begin position="199"/>
        <end position="200"/>
    </location>
    <ligand>
        <name>substrate</name>
    </ligand>
</feature>
<evidence type="ECO:0000256" key="9">
    <source>
        <dbReference type="PROSITE-ProRule" id="PRU10125"/>
    </source>
</evidence>
<feature type="binding site" evidence="8">
    <location>
        <begin position="209"/>
        <end position="210"/>
    </location>
    <ligand>
        <name>substrate</name>
    </ligand>
</feature>
<evidence type="ECO:0000256" key="3">
    <source>
        <dbReference type="ARBA" id="ARBA00013080"/>
    </source>
</evidence>
<reference evidence="10 11" key="1">
    <citation type="submission" date="2018-08" db="EMBL/GenBank/DDBJ databases">
        <title>A genome reference for cultivated species of the human gut microbiota.</title>
        <authorList>
            <person name="Zou Y."/>
            <person name="Xue W."/>
            <person name="Luo G."/>
        </authorList>
    </citation>
    <scope>NUCLEOTIDE SEQUENCE [LARGE SCALE GENOMIC DNA]</scope>
    <source>
        <strain evidence="10 11">AF37-2AT</strain>
    </source>
</reference>
<dbReference type="SUPFAM" id="SSF54506">
    <property type="entry name" value="Diaminopimelate epimerase-like"/>
    <property type="match status" value="1"/>
</dbReference>
<comment type="caution">
    <text evidence="8">Lacks conserved residue(s) required for the propagation of feature annotation.</text>
</comment>
<dbReference type="UniPathway" id="UPA00034">
    <property type="reaction ID" value="UER00025"/>
</dbReference>
<dbReference type="EC" id="5.1.1.7" evidence="3 8"/>
<evidence type="ECO:0000256" key="4">
    <source>
        <dbReference type="ARBA" id="ARBA00022605"/>
    </source>
</evidence>
<feature type="site" description="Could be important to modulate the pK values of the two catalytic cysteine residues" evidence="8">
    <location>
        <position position="199"/>
    </location>
</feature>
<comment type="pathway">
    <text evidence="1 8">Amino-acid biosynthesis; L-lysine biosynthesis via DAP pathway; DL-2,6-diaminopimelate from LL-2,6-diaminopimelate: step 1/1.</text>
</comment>
<feature type="binding site" evidence="8">
    <location>
        <position position="11"/>
    </location>
    <ligand>
        <name>substrate</name>
    </ligand>
</feature>
<dbReference type="PROSITE" id="PS01326">
    <property type="entry name" value="DAP_EPIMERASE"/>
    <property type="match status" value="1"/>
</dbReference>
<comment type="function">
    <text evidence="8">Catalyzes the stereoinversion of LL-2,6-diaminopimelate (L,L-DAP) to meso-diaminopimelate (meso-DAP), a precursor of L-lysine and an essential component of the bacterial peptidoglycan.</text>
</comment>
<dbReference type="GO" id="GO:0009089">
    <property type="term" value="P:lysine biosynthetic process via diaminopimelate"/>
    <property type="evidence" value="ECO:0007669"/>
    <property type="project" value="UniProtKB-UniRule"/>
</dbReference>
<feature type="binding site" evidence="8">
    <location>
        <position position="181"/>
    </location>
    <ligand>
        <name>substrate</name>
    </ligand>
</feature>
<dbReference type="GO" id="GO:0008837">
    <property type="term" value="F:diaminopimelate epimerase activity"/>
    <property type="evidence" value="ECO:0007669"/>
    <property type="project" value="UniProtKB-UniRule"/>
</dbReference>
<organism evidence="10 11">
    <name type="scientific">Sellimonas intestinalis</name>
    <dbReference type="NCBI Taxonomy" id="1653434"/>
    <lineage>
        <taxon>Bacteria</taxon>
        <taxon>Bacillati</taxon>
        <taxon>Bacillota</taxon>
        <taxon>Clostridia</taxon>
        <taxon>Lachnospirales</taxon>
        <taxon>Lachnospiraceae</taxon>
        <taxon>Sellimonas</taxon>
    </lineage>
</organism>
<feature type="site" description="Could be important to modulate the pK values of the two catalytic cysteine residues" evidence="8">
    <location>
        <position position="147"/>
    </location>
</feature>
<evidence type="ECO:0000313" key="11">
    <source>
        <dbReference type="Proteomes" id="UP000261080"/>
    </source>
</evidence>
<dbReference type="NCBIfam" id="TIGR00652">
    <property type="entry name" value="DapF"/>
    <property type="match status" value="1"/>
</dbReference>
<dbReference type="Pfam" id="PF01678">
    <property type="entry name" value="DAP_epimerase"/>
    <property type="match status" value="2"/>
</dbReference>
<keyword evidence="4 8" id="KW-0028">Amino-acid biosynthesis</keyword>
<dbReference type="RefSeq" id="WP_117493780.1">
    <property type="nucleotide sequence ID" value="NZ_CBCTCK010000015.1"/>
</dbReference>
<comment type="catalytic activity">
    <reaction evidence="7 8">
        <text>(2S,6S)-2,6-diaminopimelate = meso-2,6-diaminopimelate</text>
        <dbReference type="Rhea" id="RHEA:15393"/>
        <dbReference type="ChEBI" id="CHEBI:57609"/>
        <dbReference type="ChEBI" id="CHEBI:57791"/>
        <dbReference type="EC" id="5.1.1.7"/>
    </reaction>
</comment>
<dbReference type="PANTHER" id="PTHR31689:SF0">
    <property type="entry name" value="DIAMINOPIMELATE EPIMERASE"/>
    <property type="match status" value="1"/>
</dbReference>
<accession>A0A3E3JZG4</accession>
<dbReference type="InterPro" id="IPR001653">
    <property type="entry name" value="DAP_epimerase_DapF"/>
</dbReference>
<evidence type="ECO:0000256" key="5">
    <source>
        <dbReference type="ARBA" id="ARBA00023154"/>
    </source>
</evidence>
<proteinExistence type="inferred from homology"/>